<feature type="non-terminal residue" evidence="1">
    <location>
        <position position="57"/>
    </location>
</feature>
<evidence type="ECO:0000313" key="1">
    <source>
        <dbReference type="EMBL" id="CEK98296.1"/>
    </source>
</evidence>
<proteinExistence type="predicted"/>
<accession>A0A0B7C0Y8</accession>
<reference evidence="1" key="1">
    <citation type="submission" date="2014-12" db="EMBL/GenBank/DDBJ databases">
        <title>Insight into the proteome of Arion vulgaris.</title>
        <authorList>
            <person name="Aradska J."/>
            <person name="Bulat T."/>
            <person name="Smidak R."/>
            <person name="Sarate P."/>
            <person name="Gangsoo J."/>
            <person name="Sialana F."/>
            <person name="Bilban M."/>
            <person name="Lubec G."/>
        </authorList>
    </citation>
    <scope>NUCLEOTIDE SEQUENCE</scope>
    <source>
        <tissue evidence="1">Skin</tissue>
    </source>
</reference>
<protein>
    <submittedName>
        <fullName evidence="1">Uncharacterized protein</fullName>
    </submittedName>
</protein>
<sequence>MNTKCYMTTYAVSSILDQGEIHFVLPSAVTCVNWTLRVTCFLRIQNDMELKLIAYPL</sequence>
<dbReference type="AlphaFoldDB" id="A0A0B7C0Y8"/>
<name>A0A0B7C0Y8_9EUPU</name>
<dbReference type="EMBL" id="HACG01051425">
    <property type="protein sequence ID" value="CEK98296.1"/>
    <property type="molecule type" value="Transcribed_RNA"/>
</dbReference>
<organism evidence="1">
    <name type="scientific">Arion vulgaris</name>
    <dbReference type="NCBI Taxonomy" id="1028688"/>
    <lineage>
        <taxon>Eukaryota</taxon>
        <taxon>Metazoa</taxon>
        <taxon>Spiralia</taxon>
        <taxon>Lophotrochozoa</taxon>
        <taxon>Mollusca</taxon>
        <taxon>Gastropoda</taxon>
        <taxon>Heterobranchia</taxon>
        <taxon>Euthyneura</taxon>
        <taxon>Panpulmonata</taxon>
        <taxon>Eupulmonata</taxon>
        <taxon>Stylommatophora</taxon>
        <taxon>Helicina</taxon>
        <taxon>Arionoidea</taxon>
        <taxon>Arionidae</taxon>
        <taxon>Arion</taxon>
    </lineage>
</organism>
<gene>
    <name evidence="1" type="primary">ORF218332</name>
</gene>